<organism evidence="2">
    <name type="scientific">Rhizophora mucronata</name>
    <name type="common">Asiatic mangrove</name>
    <dbReference type="NCBI Taxonomy" id="61149"/>
    <lineage>
        <taxon>Eukaryota</taxon>
        <taxon>Viridiplantae</taxon>
        <taxon>Streptophyta</taxon>
        <taxon>Embryophyta</taxon>
        <taxon>Tracheophyta</taxon>
        <taxon>Spermatophyta</taxon>
        <taxon>Magnoliopsida</taxon>
        <taxon>eudicotyledons</taxon>
        <taxon>Gunneridae</taxon>
        <taxon>Pentapetalae</taxon>
        <taxon>rosids</taxon>
        <taxon>fabids</taxon>
        <taxon>Malpighiales</taxon>
        <taxon>Rhizophoraceae</taxon>
        <taxon>Rhizophora</taxon>
    </lineage>
</organism>
<dbReference type="AlphaFoldDB" id="A0A2P2P8A5"/>
<feature type="region of interest" description="Disordered" evidence="1">
    <location>
        <begin position="25"/>
        <end position="45"/>
    </location>
</feature>
<proteinExistence type="predicted"/>
<dbReference type="EMBL" id="GGEC01070494">
    <property type="protein sequence ID" value="MBX50978.1"/>
    <property type="molecule type" value="Transcribed_RNA"/>
</dbReference>
<accession>A0A2P2P8A5</accession>
<evidence type="ECO:0000256" key="1">
    <source>
        <dbReference type="SAM" id="MobiDB-lite"/>
    </source>
</evidence>
<feature type="compositionally biased region" description="Basic and acidic residues" evidence="1">
    <location>
        <begin position="35"/>
        <end position="45"/>
    </location>
</feature>
<sequence length="45" mass="5213">MLKKAFELVGETARTQTMSMGRMPAQRLELQPNSTDEKEQCEELR</sequence>
<reference evidence="2" key="1">
    <citation type="submission" date="2018-02" db="EMBL/GenBank/DDBJ databases">
        <title>Rhizophora mucronata_Transcriptome.</title>
        <authorList>
            <person name="Meera S.P."/>
            <person name="Sreeshan A."/>
            <person name="Augustine A."/>
        </authorList>
    </citation>
    <scope>NUCLEOTIDE SEQUENCE</scope>
    <source>
        <tissue evidence="2">Leaf</tissue>
    </source>
</reference>
<protein>
    <submittedName>
        <fullName evidence="2">Uncharacterized protein</fullName>
    </submittedName>
</protein>
<name>A0A2P2P8A5_RHIMU</name>
<evidence type="ECO:0000313" key="2">
    <source>
        <dbReference type="EMBL" id="MBX50978.1"/>
    </source>
</evidence>